<sequence>MSTITQNRLAKIKSPYRCTKNGQNYLVRKTASKVKPGPREQG</sequence>
<comment type="caution">
    <text evidence="1">The sequence shown here is derived from an EMBL/GenBank/DDBJ whole genome shotgun (WGS) entry which is preliminary data.</text>
</comment>
<dbReference type="EMBL" id="AXUT01000128">
    <property type="protein sequence ID" value="ESU79984.1"/>
    <property type="molecule type" value="Genomic_DNA"/>
</dbReference>
<accession>A0A090NIP6</accession>
<dbReference type="AlphaFoldDB" id="A0A090NIP6"/>
<proteinExistence type="predicted"/>
<gene>
    <name evidence="1" type="ORF">WRSd3_01725</name>
</gene>
<name>A0A090NIP6_SHIDY</name>
<organism evidence="1 2">
    <name type="scientific">Shigella dysenteriae WRSd3</name>
    <dbReference type="NCBI Taxonomy" id="1401327"/>
    <lineage>
        <taxon>Bacteria</taxon>
        <taxon>Pseudomonadati</taxon>
        <taxon>Pseudomonadota</taxon>
        <taxon>Gammaproteobacteria</taxon>
        <taxon>Enterobacterales</taxon>
        <taxon>Enterobacteriaceae</taxon>
        <taxon>Shigella</taxon>
    </lineage>
</organism>
<dbReference type="Proteomes" id="UP000017944">
    <property type="component" value="Unassembled WGS sequence"/>
</dbReference>
<evidence type="ECO:0000313" key="1">
    <source>
        <dbReference type="EMBL" id="ESU79984.1"/>
    </source>
</evidence>
<protein>
    <submittedName>
        <fullName evidence="1">Uncharacterized protein</fullName>
    </submittedName>
</protein>
<evidence type="ECO:0000313" key="2">
    <source>
        <dbReference type="Proteomes" id="UP000017944"/>
    </source>
</evidence>
<reference evidence="1 2" key="1">
    <citation type="submission" date="2013-10" db="EMBL/GenBank/DDBJ databases">
        <title>Draft genomes and the virulence plasmids of Sd1617 vaccine constructs: WRSd3 and WRSd5.</title>
        <authorList>
            <person name="Aksomboon Vongsawan A."/>
            <person name="Venkatesan M.M."/>
            <person name="Vaisvil B."/>
            <person name="Emel G."/>
            <person name="Kepatral V."/>
            <person name="Sethabutr O."/>
            <person name="Serichantalergs O."/>
            <person name="Mason C."/>
        </authorList>
    </citation>
    <scope>NUCLEOTIDE SEQUENCE [LARGE SCALE GENOMIC DNA]</scope>
    <source>
        <strain evidence="1 2">WRSd3</strain>
    </source>
</reference>